<comment type="subcellular location">
    <subcellularLocation>
        <location evidence="5">Cell inner membrane</location>
        <topology evidence="5">Multi-pass membrane protein</topology>
    </subcellularLocation>
    <subcellularLocation>
        <location evidence="1">Membrane</location>
        <topology evidence="1">Multi-pass membrane protein</topology>
    </subcellularLocation>
</comment>
<accession>I4B9C9</accession>
<feature type="transmembrane region" description="Helical" evidence="5">
    <location>
        <begin position="212"/>
        <end position="238"/>
    </location>
</feature>
<keyword evidence="2 5" id="KW-0812">Transmembrane</keyword>
<dbReference type="NCBIfam" id="TIGR00945">
    <property type="entry name" value="tatC"/>
    <property type="match status" value="1"/>
</dbReference>
<dbReference type="GO" id="GO:0043953">
    <property type="term" value="P:protein transport by the Tat complex"/>
    <property type="evidence" value="ECO:0007669"/>
    <property type="project" value="UniProtKB-UniRule"/>
</dbReference>
<feature type="transmembrane region" description="Helical" evidence="5">
    <location>
        <begin position="154"/>
        <end position="175"/>
    </location>
</feature>
<dbReference type="Pfam" id="PF00902">
    <property type="entry name" value="TatC"/>
    <property type="match status" value="1"/>
</dbReference>
<name>I4B9C9_TURPD</name>
<dbReference type="GO" id="GO:0065002">
    <property type="term" value="P:intracellular protein transmembrane transport"/>
    <property type="evidence" value="ECO:0007669"/>
    <property type="project" value="TreeGrafter"/>
</dbReference>
<dbReference type="KEGG" id="tpx:Turpa_3247"/>
<proteinExistence type="inferred from homology"/>
<dbReference type="Proteomes" id="UP000006048">
    <property type="component" value="Chromosome"/>
</dbReference>
<dbReference type="PANTHER" id="PTHR30371">
    <property type="entry name" value="SEC-INDEPENDENT PROTEIN TRANSLOCASE PROTEIN TATC"/>
    <property type="match status" value="1"/>
</dbReference>
<evidence type="ECO:0000256" key="5">
    <source>
        <dbReference type="HAMAP-Rule" id="MF_00902"/>
    </source>
</evidence>
<evidence type="ECO:0000256" key="6">
    <source>
        <dbReference type="SAM" id="MobiDB-lite"/>
    </source>
</evidence>
<organism evidence="7 8">
    <name type="scientific">Turneriella parva (strain ATCC BAA-1111 / DSM 21527 / NCTC 11395 / H)</name>
    <name type="common">Leptospira parva</name>
    <dbReference type="NCBI Taxonomy" id="869212"/>
    <lineage>
        <taxon>Bacteria</taxon>
        <taxon>Pseudomonadati</taxon>
        <taxon>Spirochaetota</taxon>
        <taxon>Spirochaetia</taxon>
        <taxon>Leptospirales</taxon>
        <taxon>Leptospiraceae</taxon>
        <taxon>Turneriella</taxon>
    </lineage>
</organism>
<keyword evidence="5" id="KW-0653">Protein transport</keyword>
<dbReference type="EMBL" id="CP002959">
    <property type="protein sequence ID" value="AFM13886.1"/>
    <property type="molecule type" value="Genomic_DNA"/>
</dbReference>
<feature type="transmembrane region" description="Helical" evidence="5">
    <location>
        <begin position="121"/>
        <end position="142"/>
    </location>
</feature>
<dbReference type="GO" id="GO:0009977">
    <property type="term" value="F:proton motive force dependent protein transmembrane transporter activity"/>
    <property type="evidence" value="ECO:0007669"/>
    <property type="project" value="TreeGrafter"/>
</dbReference>
<gene>
    <name evidence="5" type="primary">tatC</name>
    <name evidence="7" type="ordered locus">Turpa_3247</name>
</gene>
<keyword evidence="5" id="KW-0813">Transport</keyword>
<dbReference type="PANTHER" id="PTHR30371:SF0">
    <property type="entry name" value="SEC-INDEPENDENT PROTEIN TRANSLOCASE PROTEIN TATC, CHLOROPLASTIC-RELATED"/>
    <property type="match status" value="1"/>
</dbReference>
<dbReference type="GO" id="GO:0033281">
    <property type="term" value="C:TAT protein transport complex"/>
    <property type="evidence" value="ECO:0007669"/>
    <property type="project" value="UniProtKB-UniRule"/>
</dbReference>
<evidence type="ECO:0000256" key="1">
    <source>
        <dbReference type="ARBA" id="ARBA00004141"/>
    </source>
</evidence>
<dbReference type="InterPro" id="IPR002033">
    <property type="entry name" value="TatC"/>
</dbReference>
<feature type="transmembrane region" description="Helical" evidence="5">
    <location>
        <begin position="60"/>
        <end position="78"/>
    </location>
</feature>
<keyword evidence="5" id="KW-1003">Cell membrane</keyword>
<keyword evidence="4 5" id="KW-0472">Membrane</keyword>
<sequence length="298" mass="33172">MPLDQQYGENSAAAARAPRGGGADAAMDGVAAANSDIKKLRQEQGYMPMAEHLGELRNRLMRAALWIVAFAALSYIFYSEVWQFIMGPVADLIRKSREPGMPAVKIMTTRLGDNFAIEFKVLLLSGFIAGFPMILFEIWRFITPALTAGIRRWGSVILISSVSLFWCGVLFARLVTWKTVADFLVFQWLPPALVISATETIRPEINLTVGDYLSFFTGFHVAFGLSFQLPIVSVILGSMGIISSGLFFRFWRHAIVILCVFSIVVMPPDVFAMLSLMVPMLGLYFLSALLVRMIERRA</sequence>
<evidence type="ECO:0000256" key="4">
    <source>
        <dbReference type="ARBA" id="ARBA00023136"/>
    </source>
</evidence>
<keyword evidence="8" id="KW-1185">Reference proteome</keyword>
<comment type="function">
    <text evidence="5">Part of the twin-arginine translocation (Tat) system that transports large folded proteins containing a characteristic twin-arginine motif in their signal peptide across membranes.</text>
</comment>
<evidence type="ECO:0000256" key="3">
    <source>
        <dbReference type="ARBA" id="ARBA00022989"/>
    </source>
</evidence>
<feature type="region of interest" description="Disordered" evidence="6">
    <location>
        <begin position="1"/>
        <end position="22"/>
    </location>
</feature>
<dbReference type="AlphaFoldDB" id="I4B9C9"/>
<dbReference type="HOGENOM" id="CLU_031942_3_0_12"/>
<comment type="similarity">
    <text evidence="5">Belongs to the TatC family.</text>
</comment>
<keyword evidence="5" id="KW-0997">Cell inner membrane</keyword>
<feature type="transmembrane region" description="Helical" evidence="5">
    <location>
        <begin position="250"/>
        <end position="266"/>
    </location>
</feature>
<protein>
    <recommendedName>
        <fullName evidence="5">Sec-independent protein translocase protein TatC</fullName>
    </recommendedName>
</protein>
<dbReference type="HAMAP" id="MF_00902">
    <property type="entry name" value="TatC"/>
    <property type="match status" value="1"/>
</dbReference>
<evidence type="ECO:0000256" key="2">
    <source>
        <dbReference type="ARBA" id="ARBA00022692"/>
    </source>
</evidence>
<keyword evidence="3 5" id="KW-1133">Transmembrane helix</keyword>
<dbReference type="PATRIC" id="fig|869212.3.peg.3279"/>
<dbReference type="PRINTS" id="PR01840">
    <property type="entry name" value="TATCFAMILY"/>
</dbReference>
<evidence type="ECO:0000313" key="7">
    <source>
        <dbReference type="EMBL" id="AFM13886.1"/>
    </source>
</evidence>
<keyword evidence="5" id="KW-0811">Translocation</keyword>
<dbReference type="STRING" id="869212.Turpa_3247"/>
<reference evidence="7 8" key="1">
    <citation type="submission" date="2012-06" db="EMBL/GenBank/DDBJ databases">
        <title>The complete chromosome of genome of Turneriella parva DSM 21527.</title>
        <authorList>
            <consortium name="US DOE Joint Genome Institute (JGI-PGF)"/>
            <person name="Lucas S."/>
            <person name="Han J."/>
            <person name="Lapidus A."/>
            <person name="Bruce D."/>
            <person name="Goodwin L."/>
            <person name="Pitluck S."/>
            <person name="Peters L."/>
            <person name="Kyrpides N."/>
            <person name="Mavromatis K."/>
            <person name="Ivanova N."/>
            <person name="Mikhailova N."/>
            <person name="Chertkov O."/>
            <person name="Detter J.C."/>
            <person name="Tapia R."/>
            <person name="Han C."/>
            <person name="Land M."/>
            <person name="Hauser L."/>
            <person name="Markowitz V."/>
            <person name="Cheng J.-F."/>
            <person name="Hugenholtz P."/>
            <person name="Woyke T."/>
            <person name="Wu D."/>
            <person name="Gronow S."/>
            <person name="Wellnitz S."/>
            <person name="Brambilla E."/>
            <person name="Klenk H.-P."/>
            <person name="Eisen J.A."/>
        </authorList>
    </citation>
    <scope>NUCLEOTIDE SEQUENCE [LARGE SCALE GENOMIC DNA]</scope>
    <source>
        <strain evidence="8">ATCC BAA-1111 / DSM 21527 / NCTC 11395 / H</strain>
    </source>
</reference>
<comment type="subunit">
    <text evidence="5">Forms a complex with TatA.</text>
</comment>
<feature type="transmembrane region" description="Helical" evidence="5">
    <location>
        <begin position="272"/>
        <end position="291"/>
    </location>
</feature>
<evidence type="ECO:0000313" key="8">
    <source>
        <dbReference type="Proteomes" id="UP000006048"/>
    </source>
</evidence>
<feature type="compositionally biased region" description="Low complexity" evidence="6">
    <location>
        <begin position="12"/>
        <end position="22"/>
    </location>
</feature>